<reference evidence="2 3" key="1">
    <citation type="submission" date="2024-09" db="EMBL/GenBank/DDBJ databases">
        <authorList>
            <person name="Sun Q."/>
            <person name="Mori K."/>
        </authorList>
    </citation>
    <scope>NUCLEOTIDE SEQUENCE [LARGE SCALE GENOMIC DNA]</scope>
    <source>
        <strain evidence="2 3">TBRC 1432</strain>
    </source>
</reference>
<gene>
    <name evidence="2" type="ORF">ACFFH7_33630</name>
</gene>
<protein>
    <recommendedName>
        <fullName evidence="4">DUF304 domain-containing protein</fullName>
    </recommendedName>
</protein>
<feature type="transmembrane region" description="Helical" evidence="1">
    <location>
        <begin position="37"/>
        <end position="55"/>
    </location>
</feature>
<keyword evidence="3" id="KW-1185">Reference proteome</keyword>
<dbReference type="EMBL" id="JBHLUD010000013">
    <property type="protein sequence ID" value="MFC0546496.1"/>
    <property type="molecule type" value="Genomic_DNA"/>
</dbReference>
<keyword evidence="1" id="KW-1133">Transmembrane helix</keyword>
<name>A0ABV6N383_9PSEU</name>
<evidence type="ECO:0000313" key="2">
    <source>
        <dbReference type="EMBL" id="MFC0546496.1"/>
    </source>
</evidence>
<evidence type="ECO:0000256" key="1">
    <source>
        <dbReference type="SAM" id="Phobius"/>
    </source>
</evidence>
<evidence type="ECO:0008006" key="4">
    <source>
        <dbReference type="Google" id="ProtNLM"/>
    </source>
</evidence>
<feature type="transmembrane region" description="Helical" evidence="1">
    <location>
        <begin position="61"/>
        <end position="78"/>
    </location>
</feature>
<feature type="transmembrane region" description="Helical" evidence="1">
    <location>
        <begin position="203"/>
        <end position="223"/>
    </location>
</feature>
<keyword evidence="1" id="KW-0812">Transmembrane</keyword>
<accession>A0ABV6N383</accession>
<sequence length="344" mass="36832">MDNAQLSVAVWRPMESWQTEDKAVELRMQVYARGARNAVTGLVVSLVLAAVLVAFLRTVSAFGVVFGLNAIRLAVAGIRHQVRYSRWLPAARSLLNGTPAQRLAARIVAYKGERVVLAVGAMHLQVRPVNWGLRQVIARTGEITVVGPDADGQAVVFLDGVPTPLPAKVVAAPEPTEAEPVVPVSVNGAEDQVPNWAARRIAWLNWIPLAVALVVLAGFIALAPNSQVAVFYASGFGVLLLVVAILFLFVPSDQLRLRKLLAAGQWQAHPVTIESWKGEVRRPVGELTLVLASGYRLSIKFATTELVANISATGTLWMVGLPGDRKGAAVGIPGYPILTAARFA</sequence>
<dbReference type="Proteomes" id="UP001589810">
    <property type="component" value="Unassembled WGS sequence"/>
</dbReference>
<evidence type="ECO:0000313" key="3">
    <source>
        <dbReference type="Proteomes" id="UP001589810"/>
    </source>
</evidence>
<comment type="caution">
    <text evidence="2">The sequence shown here is derived from an EMBL/GenBank/DDBJ whole genome shotgun (WGS) entry which is preliminary data.</text>
</comment>
<keyword evidence="1" id="KW-0472">Membrane</keyword>
<proteinExistence type="predicted"/>
<feature type="transmembrane region" description="Helical" evidence="1">
    <location>
        <begin position="229"/>
        <end position="250"/>
    </location>
</feature>
<dbReference type="RefSeq" id="WP_273936738.1">
    <property type="nucleotide sequence ID" value="NZ_CP097263.1"/>
</dbReference>
<organism evidence="2 3">
    <name type="scientific">Kutzneria chonburiensis</name>
    <dbReference type="NCBI Taxonomy" id="1483604"/>
    <lineage>
        <taxon>Bacteria</taxon>
        <taxon>Bacillati</taxon>
        <taxon>Actinomycetota</taxon>
        <taxon>Actinomycetes</taxon>
        <taxon>Pseudonocardiales</taxon>
        <taxon>Pseudonocardiaceae</taxon>
        <taxon>Kutzneria</taxon>
    </lineage>
</organism>